<reference evidence="4" key="1">
    <citation type="submission" date="2019-03" db="EMBL/GenBank/DDBJ databases">
        <title>Single cell metagenomics reveals metabolic interactions within the superorganism composed of flagellate Streblomastix strix and complex community of Bacteroidetes bacteria on its surface.</title>
        <authorList>
            <person name="Treitli S.C."/>
            <person name="Kolisko M."/>
            <person name="Husnik F."/>
            <person name="Keeling P."/>
            <person name="Hampl V."/>
        </authorList>
    </citation>
    <scope>NUCLEOTIDE SEQUENCE</scope>
    <source>
        <strain evidence="4">STM</strain>
    </source>
</reference>
<sequence length="241" mass="28744">MTQFYLQEDKLYVSVDCIILGFKENAIHVLIIKRKFEPLKGERSLMGGFVREQEGLDETVSRVVFDYTGIKDVYMEQVGTYGDVGRDIVERVVSVVYYALIDMELFDEELEKKHNAEWVNINDVGQLILDHNLFLEDTLRLMKRRTATRPVGFNLLPEKFTLPQLQLLYEAIYQRSLDKRNFRKKLFEMNILEKLDEKEKLFSKKGAYYYRFNKEKYDRLFGRRILFFSLISSILFYNYVV</sequence>
<dbReference type="Pfam" id="PF21906">
    <property type="entry name" value="WHD_NrtR"/>
    <property type="match status" value="1"/>
</dbReference>
<feature type="domain" description="NrtR DNA-binding winged helix" evidence="3">
    <location>
        <begin position="152"/>
        <end position="212"/>
    </location>
</feature>
<dbReference type="InterPro" id="IPR000086">
    <property type="entry name" value="NUDIX_hydrolase_dom"/>
</dbReference>
<organism evidence="4">
    <name type="scientific">termite gut metagenome</name>
    <dbReference type="NCBI Taxonomy" id="433724"/>
    <lineage>
        <taxon>unclassified sequences</taxon>
        <taxon>metagenomes</taxon>
        <taxon>organismal metagenomes</taxon>
    </lineage>
</organism>
<comment type="caution">
    <text evidence="4">The sequence shown here is derived from an EMBL/GenBank/DDBJ whole genome shotgun (WGS) entry which is preliminary data.</text>
</comment>
<dbReference type="PANTHER" id="PTHR43736">
    <property type="entry name" value="ADP-RIBOSE PYROPHOSPHATASE"/>
    <property type="match status" value="1"/>
</dbReference>
<evidence type="ECO:0000259" key="2">
    <source>
        <dbReference type="Pfam" id="PF00293"/>
    </source>
</evidence>
<keyword evidence="1" id="KW-1133">Transmembrane helix</keyword>
<dbReference type="SUPFAM" id="SSF46785">
    <property type="entry name" value="Winged helix' DNA-binding domain"/>
    <property type="match status" value="1"/>
</dbReference>
<proteinExistence type="predicted"/>
<accession>A0A5J4PLM0</accession>
<name>A0A5J4PLM0_9ZZZZ</name>
<gene>
    <name evidence="4" type="ORF">EZS27_038276</name>
</gene>
<dbReference type="AlphaFoldDB" id="A0A5J4PLM0"/>
<feature type="transmembrane region" description="Helical" evidence="1">
    <location>
        <begin position="221"/>
        <end position="240"/>
    </location>
</feature>
<dbReference type="InterPro" id="IPR015797">
    <property type="entry name" value="NUDIX_hydrolase-like_dom_sf"/>
</dbReference>
<feature type="domain" description="Nudix hydrolase" evidence="2">
    <location>
        <begin position="13"/>
        <end position="133"/>
    </location>
</feature>
<dbReference type="InterPro" id="IPR054105">
    <property type="entry name" value="WHD_NrtR"/>
</dbReference>
<dbReference type="SUPFAM" id="SSF55811">
    <property type="entry name" value="Nudix"/>
    <property type="match status" value="1"/>
</dbReference>
<evidence type="ECO:0000259" key="3">
    <source>
        <dbReference type="Pfam" id="PF21906"/>
    </source>
</evidence>
<dbReference type="Pfam" id="PF00293">
    <property type="entry name" value="NUDIX"/>
    <property type="match status" value="1"/>
</dbReference>
<dbReference type="Gene3D" id="1.10.10.10">
    <property type="entry name" value="Winged helix-like DNA-binding domain superfamily/Winged helix DNA-binding domain"/>
    <property type="match status" value="1"/>
</dbReference>
<dbReference type="InterPro" id="IPR036390">
    <property type="entry name" value="WH_DNA-bd_sf"/>
</dbReference>
<dbReference type="PANTHER" id="PTHR43736:SF4">
    <property type="entry name" value="SLR1690 PROTEIN"/>
    <property type="match status" value="1"/>
</dbReference>
<dbReference type="EMBL" id="SNRY01007439">
    <property type="protein sequence ID" value="KAA6310417.1"/>
    <property type="molecule type" value="Genomic_DNA"/>
</dbReference>
<dbReference type="InterPro" id="IPR036388">
    <property type="entry name" value="WH-like_DNA-bd_sf"/>
</dbReference>
<dbReference type="CDD" id="cd18873">
    <property type="entry name" value="NUDIX_NadM_like"/>
    <property type="match status" value="1"/>
</dbReference>
<keyword evidence="1" id="KW-0812">Transmembrane</keyword>
<dbReference type="Gene3D" id="3.90.79.10">
    <property type="entry name" value="Nucleoside Triphosphate Pyrophosphohydrolase"/>
    <property type="match status" value="1"/>
</dbReference>
<keyword evidence="1" id="KW-0472">Membrane</keyword>
<evidence type="ECO:0000256" key="1">
    <source>
        <dbReference type="SAM" id="Phobius"/>
    </source>
</evidence>
<evidence type="ECO:0000313" key="4">
    <source>
        <dbReference type="EMBL" id="KAA6310417.1"/>
    </source>
</evidence>
<protein>
    <submittedName>
        <fullName evidence="4">Uncharacterized protein</fullName>
    </submittedName>
</protein>